<proteinExistence type="predicted"/>
<dbReference type="Proteomes" id="UP001054945">
    <property type="component" value="Unassembled WGS sequence"/>
</dbReference>
<organism evidence="1 2">
    <name type="scientific">Caerostris extrusa</name>
    <name type="common">Bark spider</name>
    <name type="synonym">Caerostris bankana</name>
    <dbReference type="NCBI Taxonomy" id="172846"/>
    <lineage>
        <taxon>Eukaryota</taxon>
        <taxon>Metazoa</taxon>
        <taxon>Ecdysozoa</taxon>
        <taxon>Arthropoda</taxon>
        <taxon>Chelicerata</taxon>
        <taxon>Arachnida</taxon>
        <taxon>Araneae</taxon>
        <taxon>Araneomorphae</taxon>
        <taxon>Entelegynae</taxon>
        <taxon>Araneoidea</taxon>
        <taxon>Araneidae</taxon>
        <taxon>Caerostris</taxon>
    </lineage>
</organism>
<dbReference type="EMBL" id="BPLR01012631">
    <property type="protein sequence ID" value="GIY55330.1"/>
    <property type="molecule type" value="Genomic_DNA"/>
</dbReference>
<comment type="caution">
    <text evidence="1">The sequence shown here is derived from an EMBL/GenBank/DDBJ whole genome shotgun (WGS) entry which is preliminary data.</text>
</comment>
<name>A0AAV4UC07_CAEEX</name>
<dbReference type="AlphaFoldDB" id="A0AAV4UC07"/>
<accession>A0AAV4UC07</accession>
<sequence>MIKGDTRKTRQNAQELNVVHSTVSIYIYTKWNNQKSLTCASRAERKPNTSPIYRKSTKRTKNMQYLSSALVNRREPIPLNDNVHDIHALCLGRK</sequence>
<keyword evidence="2" id="KW-1185">Reference proteome</keyword>
<reference evidence="1 2" key="1">
    <citation type="submission" date="2021-06" db="EMBL/GenBank/DDBJ databases">
        <title>Caerostris extrusa draft genome.</title>
        <authorList>
            <person name="Kono N."/>
            <person name="Arakawa K."/>
        </authorList>
    </citation>
    <scope>NUCLEOTIDE SEQUENCE [LARGE SCALE GENOMIC DNA]</scope>
</reference>
<protein>
    <submittedName>
        <fullName evidence="1">Uncharacterized protein</fullName>
    </submittedName>
</protein>
<evidence type="ECO:0000313" key="1">
    <source>
        <dbReference type="EMBL" id="GIY55330.1"/>
    </source>
</evidence>
<evidence type="ECO:0000313" key="2">
    <source>
        <dbReference type="Proteomes" id="UP001054945"/>
    </source>
</evidence>
<gene>
    <name evidence="1" type="ORF">CEXT_597891</name>
</gene>